<dbReference type="Pfam" id="PF17862">
    <property type="entry name" value="AAA_lid_3"/>
    <property type="match status" value="1"/>
</dbReference>
<keyword evidence="5" id="KW-0378">Hydrolase</keyword>
<dbReference type="Gene3D" id="1.20.58.760">
    <property type="entry name" value="Peptidase M41"/>
    <property type="match status" value="1"/>
</dbReference>
<feature type="domain" description="AAA+ ATPase" evidence="10">
    <location>
        <begin position="96"/>
        <end position="241"/>
    </location>
</feature>
<dbReference type="InterPro" id="IPR003959">
    <property type="entry name" value="ATPase_AAA_core"/>
</dbReference>
<keyword evidence="3" id="KW-0645">Protease</keyword>
<dbReference type="Gene3D" id="3.40.50.300">
    <property type="entry name" value="P-loop containing nucleotide triphosphate hydrolases"/>
    <property type="match status" value="1"/>
</dbReference>
<keyword evidence="7" id="KW-0482">Metalloprotease</keyword>
<dbReference type="Pfam" id="PF01434">
    <property type="entry name" value="Peptidase_M41"/>
    <property type="match status" value="1"/>
</dbReference>
<organism evidence="11 12">
    <name type="scientific">Dehalobacterium formicoaceticum</name>
    <dbReference type="NCBI Taxonomy" id="51515"/>
    <lineage>
        <taxon>Bacteria</taxon>
        <taxon>Bacillati</taxon>
        <taxon>Bacillota</taxon>
        <taxon>Clostridia</taxon>
        <taxon>Eubacteriales</taxon>
        <taxon>Peptococcaceae</taxon>
        <taxon>Dehalobacterium</taxon>
    </lineage>
</organism>
<keyword evidence="12" id="KW-1185">Reference proteome</keyword>
<dbReference type="InterPro" id="IPR041569">
    <property type="entry name" value="AAA_lid_3"/>
</dbReference>
<evidence type="ECO:0000313" key="11">
    <source>
        <dbReference type="EMBL" id="MCR6545919.1"/>
    </source>
</evidence>
<proteinExistence type="inferred from homology"/>
<sequence length="496" mass="55014">MKKEIVIGMLLALAAFLGFSGYDVVPVLILAVMGVVLYILLEKKGLLKNSFMGTAVHHPGIRFDDIGGQAPAKLEIQEALDFMKHYDKYQVMGIRPLKGILLTGPPGTGKTLLAKAAATYTDSVFIAASGSEFIEMYAGVGAQRIRSIFQSARNQAQKLKKRSAVIFIDEIEVLGGKRGSHSSHLEYDQTLNQLLVEMDGINTDPELQILLMGATNRADLIDDALLRPGRFDRIVNVDLPDVEGRLQILKIHTNNKPLCQDVDLSVIAKETFGFSGAQLESLCNEGAIYALREEEKFICQKHLKEAIDKVMMGERAEKTPTKEEKKRIAYHESGHALVSETLRQNSVAYVTITSRGKALGYMRQAPASDIYLYTKEYLEHQIKIALAGAVAEEIFLGSKSSGSLNDFKQAITLAKQIIECGFSRLGIVDHELISKDLIHEEIGFILDAQEKMTRAMIRKGEYILHRMVDILDDQEHIAGEALREMLQNPSLNVSNI</sequence>
<comment type="similarity">
    <text evidence="8">Belongs to the AAA ATPase family.</text>
</comment>
<evidence type="ECO:0000256" key="2">
    <source>
        <dbReference type="ARBA" id="ARBA00010044"/>
    </source>
</evidence>
<dbReference type="SMART" id="SM00382">
    <property type="entry name" value="AAA"/>
    <property type="match status" value="1"/>
</dbReference>
<keyword evidence="4" id="KW-0479">Metal-binding</keyword>
<protein>
    <submittedName>
        <fullName evidence="11">AAA family ATPase</fullName>
    </submittedName>
</protein>
<dbReference type="Proteomes" id="UP001524944">
    <property type="component" value="Unassembled WGS sequence"/>
</dbReference>
<gene>
    <name evidence="11" type="ORF">NVS47_10415</name>
</gene>
<evidence type="ECO:0000256" key="7">
    <source>
        <dbReference type="ARBA" id="ARBA00023049"/>
    </source>
</evidence>
<keyword evidence="6" id="KW-0862">Zinc</keyword>
<dbReference type="PANTHER" id="PTHR23076:SF97">
    <property type="entry name" value="ATP-DEPENDENT ZINC METALLOPROTEASE YME1L1"/>
    <property type="match status" value="1"/>
</dbReference>
<comment type="cofactor">
    <cofactor evidence="1">
        <name>Zn(2+)</name>
        <dbReference type="ChEBI" id="CHEBI:29105"/>
    </cofactor>
</comment>
<dbReference type="InterPro" id="IPR027417">
    <property type="entry name" value="P-loop_NTPase"/>
</dbReference>
<dbReference type="PANTHER" id="PTHR23076">
    <property type="entry name" value="METALLOPROTEASE M41 FTSH"/>
    <property type="match status" value="1"/>
</dbReference>
<evidence type="ECO:0000256" key="1">
    <source>
        <dbReference type="ARBA" id="ARBA00001947"/>
    </source>
</evidence>
<dbReference type="InterPro" id="IPR003960">
    <property type="entry name" value="ATPase_AAA_CS"/>
</dbReference>
<keyword evidence="9" id="KW-1133">Transmembrane helix</keyword>
<keyword evidence="8" id="KW-0067">ATP-binding</keyword>
<dbReference type="InterPro" id="IPR037219">
    <property type="entry name" value="Peptidase_M41-like"/>
</dbReference>
<dbReference type="Gene3D" id="1.10.8.60">
    <property type="match status" value="1"/>
</dbReference>
<evidence type="ECO:0000256" key="8">
    <source>
        <dbReference type="RuleBase" id="RU003651"/>
    </source>
</evidence>
<dbReference type="EMBL" id="JANPWE010000004">
    <property type="protein sequence ID" value="MCR6545919.1"/>
    <property type="molecule type" value="Genomic_DNA"/>
</dbReference>
<evidence type="ECO:0000259" key="10">
    <source>
        <dbReference type="SMART" id="SM00382"/>
    </source>
</evidence>
<name>A0ABT1Y7N4_9FIRM</name>
<keyword evidence="9" id="KW-0812">Transmembrane</keyword>
<accession>A0ABT1Y7N4</accession>
<evidence type="ECO:0000256" key="5">
    <source>
        <dbReference type="ARBA" id="ARBA00022801"/>
    </source>
</evidence>
<dbReference type="SUPFAM" id="SSF140990">
    <property type="entry name" value="FtsH protease domain-like"/>
    <property type="match status" value="1"/>
</dbReference>
<comment type="similarity">
    <text evidence="2">In the C-terminal section; belongs to the peptidase M41 family.</text>
</comment>
<keyword evidence="8" id="KW-0547">Nucleotide-binding</keyword>
<reference evidence="11 12" key="1">
    <citation type="submission" date="2022-08" db="EMBL/GenBank/DDBJ databases">
        <title>Proteogenomics of the novel Dehalobacterium formicoaceticum strain EZ94 highlights a key role of methyltransferases during anaerobic dichloromethane degradation.</title>
        <authorList>
            <person name="Wasmund K."/>
        </authorList>
    </citation>
    <scope>NUCLEOTIDE SEQUENCE [LARGE SCALE GENOMIC DNA]</scope>
    <source>
        <strain evidence="11 12">EZ94</strain>
    </source>
</reference>
<dbReference type="RefSeq" id="WP_089611279.1">
    <property type="nucleotide sequence ID" value="NZ_JANPWE010000004.1"/>
</dbReference>
<evidence type="ECO:0000256" key="3">
    <source>
        <dbReference type="ARBA" id="ARBA00022670"/>
    </source>
</evidence>
<keyword evidence="9" id="KW-0472">Membrane</keyword>
<dbReference type="InterPro" id="IPR000642">
    <property type="entry name" value="Peptidase_M41"/>
</dbReference>
<evidence type="ECO:0000256" key="6">
    <source>
        <dbReference type="ARBA" id="ARBA00022833"/>
    </source>
</evidence>
<evidence type="ECO:0000313" key="12">
    <source>
        <dbReference type="Proteomes" id="UP001524944"/>
    </source>
</evidence>
<evidence type="ECO:0000256" key="9">
    <source>
        <dbReference type="SAM" id="Phobius"/>
    </source>
</evidence>
<dbReference type="PROSITE" id="PS00674">
    <property type="entry name" value="AAA"/>
    <property type="match status" value="1"/>
</dbReference>
<dbReference type="SUPFAM" id="SSF52540">
    <property type="entry name" value="P-loop containing nucleoside triphosphate hydrolases"/>
    <property type="match status" value="1"/>
</dbReference>
<evidence type="ECO:0000256" key="4">
    <source>
        <dbReference type="ARBA" id="ARBA00022723"/>
    </source>
</evidence>
<dbReference type="Pfam" id="PF00004">
    <property type="entry name" value="AAA"/>
    <property type="match status" value="1"/>
</dbReference>
<feature type="transmembrane region" description="Helical" evidence="9">
    <location>
        <begin position="24"/>
        <end position="41"/>
    </location>
</feature>
<comment type="caution">
    <text evidence="11">The sequence shown here is derived from an EMBL/GenBank/DDBJ whole genome shotgun (WGS) entry which is preliminary data.</text>
</comment>
<dbReference type="InterPro" id="IPR003593">
    <property type="entry name" value="AAA+_ATPase"/>
</dbReference>